<name>A0ABD0VLJ7_DENTH</name>
<protein>
    <submittedName>
        <fullName evidence="2">Uncharacterized protein</fullName>
    </submittedName>
</protein>
<gene>
    <name evidence="2" type="ORF">M5K25_004184</name>
</gene>
<proteinExistence type="predicted"/>
<sequence length="57" mass="6441">MYITLRMLTTTVKPMAGRIAAASTAPKMQKNLEATPTVELHRAKSKKKTIKMRRSRP</sequence>
<evidence type="ECO:0000256" key="1">
    <source>
        <dbReference type="SAM" id="MobiDB-lite"/>
    </source>
</evidence>
<organism evidence="2 3">
    <name type="scientific">Dendrobium thyrsiflorum</name>
    <name type="common">Pinecone-like raceme dendrobium</name>
    <name type="synonym">Orchid</name>
    <dbReference type="NCBI Taxonomy" id="117978"/>
    <lineage>
        <taxon>Eukaryota</taxon>
        <taxon>Viridiplantae</taxon>
        <taxon>Streptophyta</taxon>
        <taxon>Embryophyta</taxon>
        <taxon>Tracheophyta</taxon>
        <taxon>Spermatophyta</taxon>
        <taxon>Magnoliopsida</taxon>
        <taxon>Liliopsida</taxon>
        <taxon>Asparagales</taxon>
        <taxon>Orchidaceae</taxon>
        <taxon>Epidendroideae</taxon>
        <taxon>Malaxideae</taxon>
        <taxon>Dendrobiinae</taxon>
        <taxon>Dendrobium</taxon>
    </lineage>
</organism>
<evidence type="ECO:0000313" key="2">
    <source>
        <dbReference type="EMBL" id="KAL0925814.1"/>
    </source>
</evidence>
<dbReference type="AlphaFoldDB" id="A0ABD0VLJ7"/>
<evidence type="ECO:0000313" key="3">
    <source>
        <dbReference type="Proteomes" id="UP001552299"/>
    </source>
</evidence>
<dbReference type="Proteomes" id="UP001552299">
    <property type="component" value="Unassembled WGS sequence"/>
</dbReference>
<comment type="caution">
    <text evidence="2">The sequence shown here is derived from an EMBL/GenBank/DDBJ whole genome shotgun (WGS) entry which is preliminary data.</text>
</comment>
<feature type="compositionally biased region" description="Basic residues" evidence="1">
    <location>
        <begin position="43"/>
        <end position="57"/>
    </location>
</feature>
<accession>A0ABD0VLJ7</accession>
<reference evidence="2 3" key="1">
    <citation type="journal article" date="2024" name="Plant Biotechnol. J.">
        <title>Dendrobium thyrsiflorum genome and its molecular insights into genes involved in important horticultural traits.</title>
        <authorList>
            <person name="Chen B."/>
            <person name="Wang J.Y."/>
            <person name="Zheng P.J."/>
            <person name="Li K.L."/>
            <person name="Liang Y.M."/>
            <person name="Chen X.F."/>
            <person name="Zhang C."/>
            <person name="Zhao X."/>
            <person name="He X."/>
            <person name="Zhang G.Q."/>
            <person name="Liu Z.J."/>
            <person name="Xu Q."/>
        </authorList>
    </citation>
    <scope>NUCLEOTIDE SEQUENCE [LARGE SCALE GENOMIC DNA]</scope>
    <source>
        <strain evidence="2">GZMU011</strain>
    </source>
</reference>
<dbReference type="EMBL" id="JANQDX010000004">
    <property type="protein sequence ID" value="KAL0925814.1"/>
    <property type="molecule type" value="Genomic_DNA"/>
</dbReference>
<keyword evidence="3" id="KW-1185">Reference proteome</keyword>
<feature type="region of interest" description="Disordered" evidence="1">
    <location>
        <begin position="38"/>
        <end position="57"/>
    </location>
</feature>